<keyword evidence="6" id="KW-0653">Protein transport</keyword>
<keyword evidence="4" id="KW-0813">Transport</keyword>
<reference evidence="9" key="1">
    <citation type="submission" date="2022-07" db="EMBL/GenBank/DDBJ databases">
        <title>Phylogenomic reconstructions and comparative analyses of Kickxellomycotina fungi.</title>
        <authorList>
            <person name="Reynolds N.K."/>
            <person name="Stajich J.E."/>
            <person name="Barry K."/>
            <person name="Grigoriev I.V."/>
            <person name="Crous P."/>
            <person name="Smith M.E."/>
        </authorList>
    </citation>
    <scope>NUCLEOTIDE SEQUENCE</scope>
    <source>
        <strain evidence="9">RSA 476</strain>
    </source>
</reference>
<evidence type="ECO:0000259" key="8">
    <source>
        <dbReference type="Pfam" id="PF25795"/>
    </source>
</evidence>
<keyword evidence="10" id="KW-1185">Reference proteome</keyword>
<dbReference type="EMBL" id="JANBUY010000069">
    <property type="protein sequence ID" value="KAJ2865075.1"/>
    <property type="molecule type" value="Genomic_DNA"/>
</dbReference>
<dbReference type="Gene3D" id="1.25.10.10">
    <property type="entry name" value="Leucine-rich Repeat Variant"/>
    <property type="match status" value="1"/>
</dbReference>
<dbReference type="PANTHER" id="PTHR12596:SF2">
    <property type="entry name" value="EXPORTIN-7 ISOFORM X1"/>
    <property type="match status" value="1"/>
</dbReference>
<gene>
    <name evidence="9" type="ORF">GGH94_002480</name>
</gene>
<evidence type="ECO:0000256" key="7">
    <source>
        <dbReference type="ARBA" id="ARBA00023242"/>
    </source>
</evidence>
<organism evidence="9 10">
    <name type="scientific">Coemansia aciculifera</name>
    <dbReference type="NCBI Taxonomy" id="417176"/>
    <lineage>
        <taxon>Eukaryota</taxon>
        <taxon>Fungi</taxon>
        <taxon>Fungi incertae sedis</taxon>
        <taxon>Zoopagomycota</taxon>
        <taxon>Kickxellomycotina</taxon>
        <taxon>Kickxellomycetes</taxon>
        <taxon>Kickxellales</taxon>
        <taxon>Kickxellaceae</taxon>
        <taxon>Coemansia</taxon>
    </lineage>
</organism>
<feature type="domain" description="Exportin-7/Ran-binding protein 17 TPR repeats" evidence="8">
    <location>
        <begin position="467"/>
        <end position="700"/>
    </location>
</feature>
<comment type="similarity">
    <text evidence="3">Belongs to the exportin family.</text>
</comment>
<evidence type="ECO:0000313" key="9">
    <source>
        <dbReference type="EMBL" id="KAJ2865075.1"/>
    </source>
</evidence>
<dbReference type="Pfam" id="PF25795">
    <property type="entry name" value="TPR_XPO7"/>
    <property type="match status" value="1"/>
</dbReference>
<sequence length="1142" mass="125861">MNFDRSEQQQQQQQQQPTLEQLDGWCEQALSSASPEIRSEAERRLRYFFPTFSETLAEVSESHGFSSGQARVMAVFHTIKGPAESGKLMTWFLHQTSKVFSITYVVNRLRTLVLNHLNVMDDEHKTDLRNSLFAAIQDKFNGLPGFLVDDLTRTLALVVMFTWFDLADSKAVIDRILEMGSTSDKHEVLGLQMMRSFVEEFNKELPPKYISKQRRVVVTFRDRQLKSIFEHALRAMRSAIGDGGRDKRVLLSQALLVQRDCLGFDFIGLAPDEASDEAVAIQIPSTWKELIQVEGFLDPYFEGYAHCGAPLSSQFVEVLVLVASIRRSFYTEAVRIGFVKRMSAGIAEILAGAVGLDDVENYHHMCRLLARFRCIHTLVEIEDSAVYRTLLVAAAGFTATGLGLWEWSANSIAPLLTFWAKVAAAHDGRDSGNAEICGDVIAATLPRVVGEHLRAMVQATARVASGESLADSPLENTDALLENMGLAAGIARAAYAACGAAVLAMAREMAGEYQALLNGGQAGADAVAACEAQLAWPVYAVAACIGARQPYKAQAEDDQADAEMFAVALELDHVVRQRLQRGVGGGPSEALELAFLHLHHSFRATYIGEQGYKAAAVYTRLAALVGLRDSTQVLGLVLDKLLFNLRTWPPASPVVLRSLQLFHDLSVGYVSVRQVAKLDAVAPLLAGHSGAGADALRFLGAVDEYKPRALYYAGLARILFSAPDAAPPAFAAFMRPWARLAAELLAMPDAQLAMDHVRPGLVRLLRDLRGFLSAVSSKANYALFFGWMCAAQRMRLVHRCVEMRADAKVQIAALKFMAEFVFNRTQRLNFDVASPNGILIFREASRAMCAYGGRILDEQRRPVRDVYKERYKGVAVCFTILARLVAGKYVAIGVMPLYGDTALERAYRVAVELLKQFPVPDVIAYPKLGKATTALLEVLLAKPNIDLVPLDDAAYEHVMRVCVEAFDHAETAVSSSACGVIDGVLTAAIENEESDIASLVRARSADITTYLLRAMLNIVLFEDRPNDWSFSRPLFCLILLDTQFALQYTSQIVQYQPVERREDLIKALKDLLSSTEFVLTTTNRDRFTQALTQYRREVAAKNLILMVPTSQTLGAPVDILAYSIEDPASNIAQDEGEAAMVD</sequence>
<accession>A0A9W8INZ7</accession>
<evidence type="ECO:0000256" key="5">
    <source>
        <dbReference type="ARBA" id="ARBA00022490"/>
    </source>
</evidence>
<keyword evidence="5" id="KW-0963">Cytoplasm</keyword>
<dbReference type="InterPro" id="IPR057947">
    <property type="entry name" value="TPR_XPO7/RBP17"/>
</dbReference>
<evidence type="ECO:0000256" key="4">
    <source>
        <dbReference type="ARBA" id="ARBA00022448"/>
    </source>
</evidence>
<evidence type="ECO:0000256" key="3">
    <source>
        <dbReference type="ARBA" id="ARBA00009466"/>
    </source>
</evidence>
<evidence type="ECO:0000256" key="6">
    <source>
        <dbReference type="ARBA" id="ARBA00022927"/>
    </source>
</evidence>
<dbReference type="GO" id="GO:0005049">
    <property type="term" value="F:nuclear export signal receptor activity"/>
    <property type="evidence" value="ECO:0007669"/>
    <property type="project" value="InterPro"/>
</dbReference>
<evidence type="ECO:0000313" key="10">
    <source>
        <dbReference type="Proteomes" id="UP001140074"/>
    </source>
</evidence>
<dbReference type="AlphaFoldDB" id="A0A9W8INZ7"/>
<dbReference type="GO" id="GO:0006611">
    <property type="term" value="P:protein export from nucleus"/>
    <property type="evidence" value="ECO:0007669"/>
    <property type="project" value="TreeGrafter"/>
</dbReference>
<dbReference type="GO" id="GO:0005737">
    <property type="term" value="C:cytoplasm"/>
    <property type="evidence" value="ECO:0007669"/>
    <property type="project" value="UniProtKB-SubCell"/>
</dbReference>
<keyword evidence="7" id="KW-0539">Nucleus</keyword>
<evidence type="ECO:0000256" key="1">
    <source>
        <dbReference type="ARBA" id="ARBA00004123"/>
    </source>
</evidence>
<dbReference type="InterPro" id="IPR011989">
    <property type="entry name" value="ARM-like"/>
</dbReference>
<protein>
    <recommendedName>
        <fullName evidence="8">Exportin-7/Ran-binding protein 17 TPR repeats domain-containing protein</fullName>
    </recommendedName>
</protein>
<evidence type="ECO:0000256" key="2">
    <source>
        <dbReference type="ARBA" id="ARBA00004496"/>
    </source>
</evidence>
<proteinExistence type="inferred from homology"/>
<dbReference type="Proteomes" id="UP001140074">
    <property type="component" value="Unassembled WGS sequence"/>
</dbReference>
<dbReference type="GO" id="GO:0005643">
    <property type="term" value="C:nuclear pore"/>
    <property type="evidence" value="ECO:0007669"/>
    <property type="project" value="TreeGrafter"/>
</dbReference>
<name>A0A9W8INZ7_9FUNG</name>
<dbReference type="InterPro" id="IPR044189">
    <property type="entry name" value="XPO4/7-like"/>
</dbReference>
<comment type="subcellular location">
    <subcellularLocation>
        <location evidence="2">Cytoplasm</location>
    </subcellularLocation>
    <subcellularLocation>
        <location evidence="1">Nucleus</location>
    </subcellularLocation>
</comment>
<comment type="caution">
    <text evidence="9">The sequence shown here is derived from an EMBL/GenBank/DDBJ whole genome shotgun (WGS) entry which is preliminary data.</text>
</comment>
<dbReference type="PANTHER" id="PTHR12596">
    <property type="entry name" value="EXPORTIN 4,7-RELATED"/>
    <property type="match status" value="1"/>
</dbReference>